<feature type="domain" description="tRNA-guanine(15) transglycosylase-like" evidence="8">
    <location>
        <begin position="15"/>
        <end position="383"/>
    </location>
</feature>
<dbReference type="InterPro" id="IPR004803">
    <property type="entry name" value="TGT"/>
</dbReference>
<proteinExistence type="inferred from homology"/>
<name>A0A2J0KU13_9BACT</name>
<sequence length="384" mass="43540">MIKHMFTLLHKDKNTKARVGRLSTSHGTVDTPCFMPVGTQATVKTISNKELIESGAQMILGNVYHLYLRPGLEIIKEAGGLHKFMGWPRPILTDSGGYQVFSLAVLRKIKSGGVEFNSHIDGKRLFLSPEDVVQAQLDLGSDVMMVLDECIPYPSSRDYVENSLKTTLDWARRSKEYFKNQLLKTVNLHTNPYTLSPKLFGIVQGGTYMDLRKRCAEELIEIGFDGCAIGGVSVGEPEELIYETTKFTAALLPENLPRYLMGVGMPPNLLEAVSMGMDMFDCVVPTRNGRNGQAFTWKGDLQLRNAQYKKDFSPIDEKCDCYACKNYTRAYIRHLFNTEEILGLRLVSLHNLSFYANLMKEIRRAIAENRFEEFKKQFLSQYEV</sequence>
<evidence type="ECO:0000256" key="5">
    <source>
        <dbReference type="ARBA" id="ARBA00022785"/>
    </source>
</evidence>
<dbReference type="InterPro" id="IPR036511">
    <property type="entry name" value="TGT-like_sf"/>
</dbReference>
<evidence type="ECO:0000256" key="1">
    <source>
        <dbReference type="ARBA" id="ARBA00004691"/>
    </source>
</evidence>
<feature type="binding site" evidence="7">
    <location>
        <position position="350"/>
    </location>
    <ligand>
        <name>Zn(2+)</name>
        <dbReference type="ChEBI" id="CHEBI:29105"/>
    </ligand>
</feature>
<reference evidence="9 10" key="1">
    <citation type="submission" date="2017-09" db="EMBL/GenBank/DDBJ databases">
        <title>Depth-based differentiation of microbial function through sediment-hosted aquifers and enrichment of novel symbionts in the deep terrestrial subsurface.</title>
        <authorList>
            <person name="Probst A.J."/>
            <person name="Ladd B."/>
            <person name="Jarett J.K."/>
            <person name="Geller-Mcgrath D.E."/>
            <person name="Sieber C.M."/>
            <person name="Emerson J.B."/>
            <person name="Anantharaman K."/>
            <person name="Thomas B.C."/>
            <person name="Malmstrom R."/>
            <person name="Stieglmeier M."/>
            <person name="Klingl A."/>
            <person name="Woyke T."/>
            <person name="Ryan C.M."/>
            <person name="Banfield J.F."/>
        </authorList>
    </citation>
    <scope>NUCLEOTIDE SEQUENCE [LARGE SCALE GENOMIC DNA]</scope>
    <source>
        <strain evidence="9">CG07_land_8_20_14_0_80_42_15</strain>
    </source>
</reference>
<comment type="catalytic activity">
    <reaction evidence="6 7">
        <text>7-aminomethyl-7-carbaguanine + guanosine(34) in tRNA = 7-aminomethyl-7-carbaguanosine(34) in tRNA + guanine</text>
        <dbReference type="Rhea" id="RHEA:24104"/>
        <dbReference type="Rhea" id="RHEA-COMP:10341"/>
        <dbReference type="Rhea" id="RHEA-COMP:10342"/>
        <dbReference type="ChEBI" id="CHEBI:16235"/>
        <dbReference type="ChEBI" id="CHEBI:58703"/>
        <dbReference type="ChEBI" id="CHEBI:74269"/>
        <dbReference type="ChEBI" id="CHEBI:82833"/>
        <dbReference type="EC" id="2.4.2.29"/>
    </reaction>
</comment>
<feature type="active site" description="Proton acceptor" evidence="7">
    <location>
        <position position="94"/>
    </location>
</feature>
<dbReference type="PANTHER" id="PTHR46499">
    <property type="entry name" value="QUEUINE TRNA-RIBOSYLTRANSFERASE"/>
    <property type="match status" value="1"/>
</dbReference>
<dbReference type="NCBIfam" id="TIGR00430">
    <property type="entry name" value="Q_tRNA_tgt"/>
    <property type="match status" value="1"/>
</dbReference>
<evidence type="ECO:0000313" key="9">
    <source>
        <dbReference type="EMBL" id="PIU41968.1"/>
    </source>
</evidence>
<dbReference type="GO" id="GO:0046872">
    <property type="term" value="F:metal ion binding"/>
    <property type="evidence" value="ECO:0007669"/>
    <property type="project" value="UniProtKB-KW"/>
</dbReference>
<comment type="cofactor">
    <cofactor evidence="7">
        <name>Zn(2+)</name>
        <dbReference type="ChEBI" id="CHEBI:29105"/>
    </cofactor>
    <text evidence="7">Binds 1 zinc ion per subunit.</text>
</comment>
<evidence type="ECO:0000256" key="2">
    <source>
        <dbReference type="ARBA" id="ARBA00022676"/>
    </source>
</evidence>
<dbReference type="GO" id="GO:0005829">
    <property type="term" value="C:cytosol"/>
    <property type="evidence" value="ECO:0007669"/>
    <property type="project" value="TreeGrafter"/>
</dbReference>
<dbReference type="Gene3D" id="3.20.20.105">
    <property type="entry name" value="Queuine tRNA-ribosyltransferase-like"/>
    <property type="match status" value="1"/>
</dbReference>
<feature type="binding site" evidence="7">
    <location>
        <position position="321"/>
    </location>
    <ligand>
        <name>Zn(2+)</name>
        <dbReference type="ChEBI" id="CHEBI:29105"/>
    </ligand>
</feature>
<gene>
    <name evidence="7" type="primary">tgt</name>
    <name evidence="9" type="ORF">COS99_02540</name>
</gene>
<keyword evidence="4 7" id="KW-0819">tRNA processing</keyword>
<dbReference type="UniPathway" id="UPA00392"/>
<comment type="function">
    <text evidence="7">Catalyzes the base-exchange of a guanine (G) residue with the queuine precursor 7-aminomethyl-7-deazaguanine (PreQ1) at position 34 (anticodon wobble position) in tRNAs with GU(N) anticodons (tRNA-Asp, -Asn, -His and -Tyr). Catalysis occurs through a double-displacement mechanism. The nucleophile active site attacks the C1' of nucleotide 34 to detach the guanine base from the RNA, forming a covalent enzyme-RNA intermediate. The proton acceptor active site deprotonates the incoming PreQ1, allowing a nucleophilic attack on the C1' of the ribose to form the product. After dissociation, two additional enzymatic reactions on the tRNA convert PreQ1 to queuine (Q), resulting in the hypermodified nucleoside queuosine (7-(((4,5-cis-dihydroxy-2-cyclopenten-1-yl)amino)methyl)-7-deazaguanosine).</text>
</comment>
<accession>A0A2J0KU13</accession>
<evidence type="ECO:0000256" key="6">
    <source>
        <dbReference type="ARBA" id="ARBA00050112"/>
    </source>
</evidence>
<dbReference type="GO" id="GO:0008479">
    <property type="term" value="F:tRNA-guanosine(34) queuine transglycosylase activity"/>
    <property type="evidence" value="ECO:0007669"/>
    <property type="project" value="UniProtKB-UniRule"/>
</dbReference>
<comment type="subunit">
    <text evidence="7">Homodimer. Within each dimer, one monomer is responsible for RNA recognition and catalysis, while the other monomer binds to the replacement base PreQ1.</text>
</comment>
<dbReference type="NCBIfam" id="TIGR00449">
    <property type="entry name" value="tgt_general"/>
    <property type="match status" value="1"/>
</dbReference>
<organism evidence="9 10">
    <name type="scientific">Candidatus Aquitaenariimonas noxiae</name>
    <dbReference type="NCBI Taxonomy" id="1974741"/>
    <lineage>
        <taxon>Bacteria</taxon>
        <taxon>Pseudomonadati</taxon>
        <taxon>Candidatus Omnitrophota</taxon>
        <taxon>Candidatus Aquitaenariimonas</taxon>
    </lineage>
</organism>
<feature type="region of interest" description="RNA binding; important for wobble base 34 recognition" evidence="7">
    <location>
        <begin position="286"/>
        <end position="290"/>
    </location>
</feature>
<evidence type="ECO:0000256" key="4">
    <source>
        <dbReference type="ARBA" id="ARBA00022694"/>
    </source>
</evidence>
<dbReference type="PANTHER" id="PTHR46499:SF1">
    <property type="entry name" value="QUEUINE TRNA-RIBOSYLTRANSFERASE"/>
    <property type="match status" value="1"/>
</dbReference>
<keyword evidence="5 7" id="KW-0671">Queuosine biosynthesis</keyword>
<feature type="binding site" evidence="7">
    <location>
        <position position="204"/>
    </location>
    <ligand>
        <name>substrate</name>
    </ligand>
</feature>
<feature type="binding site" evidence="7">
    <location>
        <begin position="94"/>
        <end position="98"/>
    </location>
    <ligand>
        <name>substrate</name>
    </ligand>
</feature>
<keyword evidence="7" id="KW-0862">Zinc</keyword>
<dbReference type="EC" id="2.4.2.29" evidence="7"/>
<feature type="active site" description="Nucleophile" evidence="7">
    <location>
        <position position="281"/>
    </location>
</feature>
<dbReference type="GO" id="GO:0008616">
    <property type="term" value="P:tRNA queuosine(34) biosynthetic process"/>
    <property type="evidence" value="ECO:0007669"/>
    <property type="project" value="UniProtKB-UniRule"/>
</dbReference>
<dbReference type="Proteomes" id="UP000230052">
    <property type="component" value="Unassembled WGS sequence"/>
</dbReference>
<feature type="region of interest" description="RNA binding" evidence="7">
    <location>
        <begin position="262"/>
        <end position="268"/>
    </location>
</feature>
<keyword evidence="2 7" id="KW-0328">Glycosyltransferase</keyword>
<dbReference type="InterPro" id="IPR050076">
    <property type="entry name" value="ArchSynthase1/Queuine_TRR"/>
</dbReference>
<comment type="similarity">
    <text evidence="7">Belongs to the queuine tRNA-ribosyltransferase family.</text>
</comment>
<comment type="caution">
    <text evidence="9">The sequence shown here is derived from an EMBL/GenBank/DDBJ whole genome shotgun (WGS) entry which is preliminary data.</text>
</comment>
<dbReference type="Pfam" id="PF01702">
    <property type="entry name" value="TGT"/>
    <property type="match status" value="1"/>
</dbReference>
<dbReference type="HAMAP" id="MF_00168">
    <property type="entry name" value="Q_tRNA_Tgt"/>
    <property type="match status" value="1"/>
</dbReference>
<feature type="binding site" evidence="7">
    <location>
        <position position="319"/>
    </location>
    <ligand>
        <name>Zn(2+)</name>
        <dbReference type="ChEBI" id="CHEBI:29105"/>
    </ligand>
</feature>
<keyword evidence="7" id="KW-0479">Metal-binding</keyword>
<dbReference type="SUPFAM" id="SSF51713">
    <property type="entry name" value="tRNA-guanine transglycosylase"/>
    <property type="match status" value="1"/>
</dbReference>
<dbReference type="AlphaFoldDB" id="A0A2J0KU13"/>
<evidence type="ECO:0000313" key="10">
    <source>
        <dbReference type="Proteomes" id="UP000230052"/>
    </source>
</evidence>
<dbReference type="InterPro" id="IPR002616">
    <property type="entry name" value="tRNA_ribo_trans-like"/>
</dbReference>
<keyword evidence="3 7" id="KW-0808">Transferase</keyword>
<evidence type="ECO:0000259" key="8">
    <source>
        <dbReference type="Pfam" id="PF01702"/>
    </source>
</evidence>
<dbReference type="EMBL" id="PEWV01000025">
    <property type="protein sequence ID" value="PIU41968.1"/>
    <property type="molecule type" value="Genomic_DNA"/>
</dbReference>
<feature type="binding site" evidence="7">
    <location>
        <position position="148"/>
    </location>
    <ligand>
        <name>substrate</name>
    </ligand>
</feature>
<evidence type="ECO:0000256" key="3">
    <source>
        <dbReference type="ARBA" id="ARBA00022679"/>
    </source>
</evidence>
<comment type="pathway">
    <text evidence="1 7">tRNA modification; tRNA-queuosine biosynthesis.</text>
</comment>
<dbReference type="FunFam" id="3.20.20.105:FF:000001">
    <property type="entry name" value="Queuine tRNA-ribosyltransferase"/>
    <property type="match status" value="1"/>
</dbReference>
<evidence type="ECO:0000256" key="7">
    <source>
        <dbReference type="HAMAP-Rule" id="MF_00168"/>
    </source>
</evidence>
<feature type="binding site" evidence="7">
    <location>
        <position position="324"/>
    </location>
    <ligand>
        <name>Zn(2+)</name>
        <dbReference type="ChEBI" id="CHEBI:29105"/>
    </ligand>
</feature>
<feature type="binding site" evidence="7">
    <location>
        <position position="231"/>
    </location>
    <ligand>
        <name>substrate</name>
    </ligand>
</feature>
<protein>
    <recommendedName>
        <fullName evidence="7">Queuine tRNA-ribosyltransferase</fullName>
        <ecNumber evidence="7">2.4.2.29</ecNumber>
    </recommendedName>
    <alternativeName>
        <fullName evidence="7">Guanine insertion enzyme</fullName>
    </alternativeName>
    <alternativeName>
        <fullName evidence="7">tRNA-guanine transglycosylase</fullName>
    </alternativeName>
</protein>